<keyword evidence="5 6" id="KW-0949">S-adenosyl-L-methionine</keyword>
<dbReference type="InterPro" id="IPR014777">
    <property type="entry name" value="4pyrrole_Mease_sub1"/>
</dbReference>
<dbReference type="InterPro" id="IPR008189">
    <property type="entry name" value="rRNA_ssu_MeTfrase_I"/>
</dbReference>
<keyword evidence="2 6" id="KW-0698">rRNA processing</keyword>
<dbReference type="EMBL" id="JAZHOG010000011">
    <property type="protein sequence ID" value="MEJ8569002.1"/>
    <property type="molecule type" value="Genomic_DNA"/>
</dbReference>
<evidence type="ECO:0000313" key="9">
    <source>
        <dbReference type="EMBL" id="MEJ8569002.1"/>
    </source>
</evidence>
<organism evidence="9 10">
    <name type="scientific">Elongatibacter sediminis</name>
    <dbReference type="NCBI Taxonomy" id="3119006"/>
    <lineage>
        <taxon>Bacteria</taxon>
        <taxon>Pseudomonadati</taxon>
        <taxon>Pseudomonadota</taxon>
        <taxon>Gammaproteobacteria</taxon>
        <taxon>Chromatiales</taxon>
        <taxon>Wenzhouxiangellaceae</taxon>
        <taxon>Elongatibacter</taxon>
    </lineage>
</organism>
<dbReference type="Gene3D" id="3.30.950.10">
    <property type="entry name" value="Methyltransferase, Cobalt-precorrin-4 Transmethylase, Domain 2"/>
    <property type="match status" value="1"/>
</dbReference>
<keyword evidence="3 6" id="KW-0489">Methyltransferase</keyword>
<dbReference type="GO" id="GO:0005737">
    <property type="term" value="C:cytoplasm"/>
    <property type="evidence" value="ECO:0007669"/>
    <property type="project" value="UniProtKB-SubCell"/>
</dbReference>
<evidence type="ECO:0000256" key="1">
    <source>
        <dbReference type="ARBA" id="ARBA00022490"/>
    </source>
</evidence>
<dbReference type="FunFam" id="3.30.950.10:FF:000002">
    <property type="entry name" value="Ribosomal RNA small subunit methyltransferase I"/>
    <property type="match status" value="1"/>
</dbReference>
<feature type="domain" description="RsmI HTH" evidence="8">
    <location>
        <begin position="238"/>
        <end position="272"/>
    </location>
</feature>
<feature type="domain" description="Tetrapyrrole methylase" evidence="7">
    <location>
        <begin position="6"/>
        <end position="205"/>
    </location>
</feature>
<name>A0AAW9RFT1_9GAMM</name>
<dbReference type="InterPro" id="IPR000878">
    <property type="entry name" value="4pyrrol_Mease"/>
</dbReference>
<gene>
    <name evidence="6 9" type="primary">rsmI</name>
    <name evidence="9" type="ORF">V3330_15330</name>
</gene>
<dbReference type="CDD" id="cd11648">
    <property type="entry name" value="RsmI"/>
    <property type="match status" value="1"/>
</dbReference>
<dbReference type="InterPro" id="IPR035996">
    <property type="entry name" value="4pyrrol_Methylase_sf"/>
</dbReference>
<dbReference type="InterPro" id="IPR014776">
    <property type="entry name" value="4pyrrole_Mease_sub2"/>
</dbReference>
<dbReference type="HAMAP" id="MF_01877">
    <property type="entry name" value="16SrRNA_methyltr_I"/>
    <property type="match status" value="1"/>
</dbReference>
<dbReference type="SUPFAM" id="SSF53790">
    <property type="entry name" value="Tetrapyrrole methylase"/>
    <property type="match status" value="1"/>
</dbReference>
<dbReference type="EC" id="2.1.1.198" evidence="6"/>
<comment type="function">
    <text evidence="6">Catalyzes the 2'-O-methylation of the ribose of cytidine 1402 (C1402) in 16S rRNA.</text>
</comment>
<keyword evidence="10" id="KW-1185">Reference proteome</keyword>
<evidence type="ECO:0000256" key="2">
    <source>
        <dbReference type="ARBA" id="ARBA00022552"/>
    </source>
</evidence>
<accession>A0AAW9RFT1</accession>
<evidence type="ECO:0000313" key="10">
    <source>
        <dbReference type="Proteomes" id="UP001359886"/>
    </source>
</evidence>
<comment type="caution">
    <text evidence="9">The sequence shown here is derived from an EMBL/GenBank/DDBJ whole genome shotgun (WGS) entry which is preliminary data.</text>
</comment>
<evidence type="ECO:0000256" key="6">
    <source>
        <dbReference type="HAMAP-Rule" id="MF_01877"/>
    </source>
</evidence>
<evidence type="ECO:0000259" key="8">
    <source>
        <dbReference type="Pfam" id="PF23016"/>
    </source>
</evidence>
<dbReference type="Pfam" id="PF23016">
    <property type="entry name" value="RsmI_C"/>
    <property type="match status" value="1"/>
</dbReference>
<protein>
    <recommendedName>
        <fullName evidence="6">Ribosomal RNA small subunit methyltransferase I</fullName>
        <ecNumber evidence="6">2.1.1.198</ecNumber>
    </recommendedName>
    <alternativeName>
        <fullName evidence="6">16S rRNA 2'-O-ribose C1402 methyltransferase</fullName>
    </alternativeName>
    <alternativeName>
        <fullName evidence="6">rRNA (cytidine-2'-O-)-methyltransferase RsmI</fullName>
    </alternativeName>
</protein>
<dbReference type="RefSeq" id="WP_354696327.1">
    <property type="nucleotide sequence ID" value="NZ_JAZHOG010000011.1"/>
</dbReference>
<dbReference type="FunFam" id="3.40.1010.10:FF:000007">
    <property type="entry name" value="Ribosomal RNA small subunit methyltransferase I"/>
    <property type="match status" value="1"/>
</dbReference>
<comment type="similarity">
    <text evidence="6">Belongs to the methyltransferase superfamily. RsmI family.</text>
</comment>
<comment type="catalytic activity">
    <reaction evidence="6">
        <text>cytidine(1402) in 16S rRNA + S-adenosyl-L-methionine = 2'-O-methylcytidine(1402) in 16S rRNA + S-adenosyl-L-homocysteine + H(+)</text>
        <dbReference type="Rhea" id="RHEA:42924"/>
        <dbReference type="Rhea" id="RHEA-COMP:10285"/>
        <dbReference type="Rhea" id="RHEA-COMP:10286"/>
        <dbReference type="ChEBI" id="CHEBI:15378"/>
        <dbReference type="ChEBI" id="CHEBI:57856"/>
        <dbReference type="ChEBI" id="CHEBI:59789"/>
        <dbReference type="ChEBI" id="CHEBI:74495"/>
        <dbReference type="ChEBI" id="CHEBI:82748"/>
        <dbReference type="EC" id="2.1.1.198"/>
    </reaction>
</comment>
<dbReference type="NCBIfam" id="TIGR00096">
    <property type="entry name" value="16S rRNA (cytidine(1402)-2'-O)-methyltransferase"/>
    <property type="match status" value="1"/>
</dbReference>
<evidence type="ECO:0000256" key="3">
    <source>
        <dbReference type="ARBA" id="ARBA00022603"/>
    </source>
</evidence>
<dbReference type="PANTHER" id="PTHR46111:SF1">
    <property type="entry name" value="RIBOSOMAL RNA SMALL SUBUNIT METHYLTRANSFERASE I"/>
    <property type="match status" value="1"/>
</dbReference>
<comment type="subcellular location">
    <subcellularLocation>
        <location evidence="6">Cytoplasm</location>
    </subcellularLocation>
</comment>
<dbReference type="GO" id="GO:0070677">
    <property type="term" value="F:rRNA (cytosine-2'-O-)-methyltransferase activity"/>
    <property type="evidence" value="ECO:0007669"/>
    <property type="project" value="UniProtKB-UniRule"/>
</dbReference>
<dbReference type="InterPro" id="IPR053910">
    <property type="entry name" value="RsmI_HTH"/>
</dbReference>
<keyword evidence="4 6" id="KW-0808">Transferase</keyword>
<dbReference type="Gene3D" id="3.40.1010.10">
    <property type="entry name" value="Cobalt-precorrin-4 Transmethylase, Domain 1"/>
    <property type="match status" value="1"/>
</dbReference>
<dbReference type="Proteomes" id="UP001359886">
    <property type="component" value="Unassembled WGS sequence"/>
</dbReference>
<evidence type="ECO:0000259" key="7">
    <source>
        <dbReference type="Pfam" id="PF00590"/>
    </source>
</evidence>
<proteinExistence type="inferred from homology"/>
<dbReference type="InterPro" id="IPR018063">
    <property type="entry name" value="SAM_MeTrfase_RsmI_CS"/>
</dbReference>
<dbReference type="PANTHER" id="PTHR46111">
    <property type="entry name" value="RIBOSOMAL RNA SMALL SUBUNIT METHYLTRANSFERASE I"/>
    <property type="match status" value="1"/>
</dbReference>
<evidence type="ECO:0000256" key="4">
    <source>
        <dbReference type="ARBA" id="ARBA00022679"/>
    </source>
</evidence>
<dbReference type="Pfam" id="PF00590">
    <property type="entry name" value="TP_methylase"/>
    <property type="match status" value="1"/>
</dbReference>
<dbReference type="PIRSF" id="PIRSF005917">
    <property type="entry name" value="MTase_YraL"/>
    <property type="match status" value="1"/>
</dbReference>
<evidence type="ECO:0000256" key="5">
    <source>
        <dbReference type="ARBA" id="ARBA00022691"/>
    </source>
</evidence>
<sequence length="279" mass="30250">MPSGELFIVATPIGNLADLTHRADRVLREADVVVAEDTRRTRVLLAHYGIDRTLLAMHEHNEEAMAPQLVKRLRDGESIALVSDAGTPLVSDPGYRLVRTAIDAGIAVRPVPGPSALMAAISAAGLPTDRFVFEGFLPSRQAARRAALERLQHESRTLVFFESSHRALSCLADLEAAFGSERYAAVCRELTKQFETVLRGPLGELRALVAGNAQQQKGEFVFVVAGAEPDGDVQMERALELGRVLQNHLSGSQAARVAARFFGVSRRDLYQLLDAGSGD</sequence>
<keyword evidence="1 6" id="KW-0963">Cytoplasm</keyword>
<dbReference type="AlphaFoldDB" id="A0AAW9RFT1"/>
<reference evidence="9 10" key="1">
    <citation type="submission" date="2024-02" db="EMBL/GenBank/DDBJ databases">
        <title>A novel Wenzhouxiangellaceae bacterium, isolated from coastal sediments.</title>
        <authorList>
            <person name="Du Z.-J."/>
            <person name="Ye Y.-Q."/>
            <person name="Zhang X.-Y."/>
        </authorList>
    </citation>
    <scope>NUCLEOTIDE SEQUENCE [LARGE SCALE GENOMIC DNA]</scope>
    <source>
        <strain evidence="9 10">CH-27</strain>
    </source>
</reference>
<dbReference type="PROSITE" id="PS01296">
    <property type="entry name" value="RSMI"/>
    <property type="match status" value="1"/>
</dbReference>